<gene>
    <name evidence="1" type="ORF">FA95DRAFT_1601142</name>
</gene>
<dbReference type="EMBL" id="MU275840">
    <property type="protein sequence ID" value="KAI0053511.1"/>
    <property type="molecule type" value="Genomic_DNA"/>
</dbReference>
<accession>A0ACB8SC75</accession>
<name>A0ACB8SC75_9AGAM</name>
<dbReference type="Proteomes" id="UP000814033">
    <property type="component" value="Unassembled WGS sequence"/>
</dbReference>
<reference evidence="1" key="1">
    <citation type="submission" date="2021-02" db="EMBL/GenBank/DDBJ databases">
        <authorList>
            <consortium name="DOE Joint Genome Institute"/>
            <person name="Ahrendt S."/>
            <person name="Looney B.P."/>
            <person name="Miyauchi S."/>
            <person name="Morin E."/>
            <person name="Drula E."/>
            <person name="Courty P.E."/>
            <person name="Chicoki N."/>
            <person name="Fauchery L."/>
            <person name="Kohler A."/>
            <person name="Kuo A."/>
            <person name="Labutti K."/>
            <person name="Pangilinan J."/>
            <person name="Lipzen A."/>
            <person name="Riley R."/>
            <person name="Andreopoulos W."/>
            <person name="He G."/>
            <person name="Johnson J."/>
            <person name="Barry K.W."/>
            <person name="Grigoriev I.V."/>
            <person name="Nagy L."/>
            <person name="Hibbett D."/>
            <person name="Henrissat B."/>
            <person name="Matheny P.B."/>
            <person name="Labbe J."/>
            <person name="Martin F."/>
        </authorList>
    </citation>
    <scope>NUCLEOTIDE SEQUENCE</scope>
    <source>
        <strain evidence="1">FP105234-sp</strain>
    </source>
</reference>
<evidence type="ECO:0000313" key="1">
    <source>
        <dbReference type="EMBL" id="KAI0053511.1"/>
    </source>
</evidence>
<sequence>MSHRRSPSRTPPPQPANPLSVSETQNVSAVSPSTSDLALTLAGLVNEVAPLVAVSTVSFAATIVLNILYAVKQVKHDQERCLRIAEAAASALTGLHTRMGSMWDRASPKLVEGIVRFQDVLSATQAFIEQIVEAGHTDRPSVSGTLGRLQQQLEDAARALEEASAPTEDENEFQIFDQSDIRLLRKKRAGYGWFAGMMDAIVEGEHAMVKTYHGPRANQRWKAEVQILRKVYHPNLPQLLGYSSQKARSPFVVLQDADMHDYQSYMYTAARTESVEEGTYKIFKAFIDLSSATSYLKKQLSLTDGQATVVVWNASYIIDGDNTNVVVGLPAKDEVDLGAVSTTHDASHDLFEHMLGVLTGIDNNQPCERNFHRIVDASVPVLHDLWSQSGGVDGMALKTDLLDLTPHEVASIQRSNTARRFQYFTRAPPPKCRLGDFGFYPDDPAAHFRLLGNVLDGHRGGAGLDLRVAVNSHRELYAGGPVPEGGENGDFSSGQLKLVPGPTLCDDVASWTVEFPPSSVPTTSRLLCRRRDYFDTFITPELRSQGRALAKQHDIAPQELIIVTSVLCGDFYLLECRHDSNETDLKGADGESDGPHRPEYEFSVPLVDFDMSPQWDAKIAQTQGKGYAGSLKSIAKGWPWFGYTQLEPDSAEPSDIGMSSPESSSGSSESEWFSVPSEPE</sequence>
<evidence type="ECO:0000313" key="2">
    <source>
        <dbReference type="Proteomes" id="UP000814033"/>
    </source>
</evidence>
<organism evidence="1 2">
    <name type="scientific">Auriscalpium vulgare</name>
    <dbReference type="NCBI Taxonomy" id="40419"/>
    <lineage>
        <taxon>Eukaryota</taxon>
        <taxon>Fungi</taxon>
        <taxon>Dikarya</taxon>
        <taxon>Basidiomycota</taxon>
        <taxon>Agaricomycotina</taxon>
        <taxon>Agaricomycetes</taxon>
        <taxon>Russulales</taxon>
        <taxon>Auriscalpiaceae</taxon>
        <taxon>Auriscalpium</taxon>
    </lineage>
</organism>
<reference evidence="1" key="2">
    <citation type="journal article" date="2022" name="New Phytol.">
        <title>Evolutionary transition to the ectomycorrhizal habit in the genomes of a hyperdiverse lineage of mushroom-forming fungi.</title>
        <authorList>
            <person name="Looney B."/>
            <person name="Miyauchi S."/>
            <person name="Morin E."/>
            <person name="Drula E."/>
            <person name="Courty P.E."/>
            <person name="Kohler A."/>
            <person name="Kuo A."/>
            <person name="LaButti K."/>
            <person name="Pangilinan J."/>
            <person name="Lipzen A."/>
            <person name="Riley R."/>
            <person name="Andreopoulos W."/>
            <person name="He G."/>
            <person name="Johnson J."/>
            <person name="Nolan M."/>
            <person name="Tritt A."/>
            <person name="Barry K.W."/>
            <person name="Grigoriev I.V."/>
            <person name="Nagy L.G."/>
            <person name="Hibbett D."/>
            <person name="Henrissat B."/>
            <person name="Matheny P.B."/>
            <person name="Labbe J."/>
            <person name="Martin F.M."/>
        </authorList>
    </citation>
    <scope>NUCLEOTIDE SEQUENCE</scope>
    <source>
        <strain evidence="1">FP105234-sp</strain>
    </source>
</reference>
<proteinExistence type="predicted"/>
<keyword evidence="2" id="KW-1185">Reference proteome</keyword>
<comment type="caution">
    <text evidence="1">The sequence shown here is derived from an EMBL/GenBank/DDBJ whole genome shotgun (WGS) entry which is preliminary data.</text>
</comment>
<protein>
    <submittedName>
        <fullName evidence="1">Uncharacterized protein</fullName>
    </submittedName>
</protein>